<proteinExistence type="predicted"/>
<gene>
    <name evidence="8" type="ORF">DLAC_00037</name>
</gene>
<dbReference type="PROSITE" id="PS50294">
    <property type="entry name" value="WD_REPEATS_REGION"/>
    <property type="match status" value="7"/>
</dbReference>
<dbReference type="GO" id="GO:0003720">
    <property type="term" value="F:telomerase activity"/>
    <property type="evidence" value="ECO:0007669"/>
    <property type="project" value="TreeGrafter"/>
</dbReference>
<dbReference type="PANTHER" id="PTHR44791:SF1">
    <property type="entry name" value="TELOMERASE PROTEIN COMPONENT 1"/>
    <property type="match status" value="1"/>
</dbReference>
<dbReference type="InterPro" id="IPR056884">
    <property type="entry name" value="NPHP3-like_N"/>
</dbReference>
<dbReference type="OrthoDB" id="2325716at2759"/>
<evidence type="ECO:0000313" key="9">
    <source>
        <dbReference type="Proteomes" id="UP000076078"/>
    </source>
</evidence>
<feature type="repeat" description="WD" evidence="3">
    <location>
        <begin position="895"/>
        <end position="936"/>
    </location>
</feature>
<feature type="repeat" description="WD" evidence="3">
    <location>
        <begin position="978"/>
        <end position="1019"/>
    </location>
</feature>
<feature type="repeat" description="WD" evidence="3">
    <location>
        <begin position="1020"/>
        <end position="1061"/>
    </location>
</feature>
<dbReference type="InterPro" id="IPR011047">
    <property type="entry name" value="Quinoprotein_ADH-like_sf"/>
</dbReference>
<dbReference type="Pfam" id="PF13271">
    <property type="entry name" value="DUF4062"/>
    <property type="match status" value="1"/>
</dbReference>
<evidence type="ECO:0008006" key="10">
    <source>
        <dbReference type="Google" id="ProtNLM"/>
    </source>
</evidence>
<dbReference type="InterPro" id="IPR019775">
    <property type="entry name" value="WD40_repeat_CS"/>
</dbReference>
<evidence type="ECO:0000256" key="2">
    <source>
        <dbReference type="ARBA" id="ARBA00022737"/>
    </source>
</evidence>
<comment type="caution">
    <text evidence="8">The sequence shown here is derived from an EMBL/GenBank/DDBJ whole genome shotgun (WGS) entry which is preliminary data.</text>
</comment>
<evidence type="ECO:0000259" key="7">
    <source>
        <dbReference type="Pfam" id="PF24883"/>
    </source>
</evidence>
<dbReference type="Gene3D" id="3.40.50.300">
    <property type="entry name" value="P-loop containing nucleotide triphosphate hydrolases"/>
    <property type="match status" value="1"/>
</dbReference>
<feature type="repeat" description="WD" evidence="3">
    <location>
        <begin position="1104"/>
        <end position="1145"/>
    </location>
</feature>
<dbReference type="InterPro" id="IPR055442">
    <property type="entry name" value="Beta-prop_EML-like_2nd"/>
</dbReference>
<evidence type="ECO:0000256" key="3">
    <source>
        <dbReference type="PROSITE-ProRule" id="PRU00221"/>
    </source>
</evidence>
<dbReference type="SMART" id="SM00320">
    <property type="entry name" value="WD40"/>
    <property type="match status" value="10"/>
</dbReference>
<dbReference type="CDD" id="cd00200">
    <property type="entry name" value="WD40"/>
    <property type="match status" value="1"/>
</dbReference>
<organism evidence="8 9">
    <name type="scientific">Tieghemostelium lacteum</name>
    <name type="common">Slime mold</name>
    <name type="synonym">Dictyostelium lacteum</name>
    <dbReference type="NCBI Taxonomy" id="361077"/>
    <lineage>
        <taxon>Eukaryota</taxon>
        <taxon>Amoebozoa</taxon>
        <taxon>Evosea</taxon>
        <taxon>Eumycetozoa</taxon>
        <taxon>Dictyostelia</taxon>
        <taxon>Dictyosteliales</taxon>
        <taxon>Raperosteliaceae</taxon>
        <taxon>Tieghemostelium</taxon>
    </lineage>
</organism>
<feature type="repeat" description="WD" evidence="3">
    <location>
        <begin position="1431"/>
        <end position="1472"/>
    </location>
</feature>
<dbReference type="Gene3D" id="1.25.40.370">
    <property type="match status" value="1"/>
</dbReference>
<evidence type="ECO:0000256" key="4">
    <source>
        <dbReference type="SAM" id="MobiDB-lite"/>
    </source>
</evidence>
<dbReference type="InParanoid" id="A0A152A8Z5"/>
<evidence type="ECO:0000259" key="6">
    <source>
        <dbReference type="Pfam" id="PF23414"/>
    </source>
</evidence>
<evidence type="ECO:0000313" key="8">
    <source>
        <dbReference type="EMBL" id="KYR02595.1"/>
    </source>
</evidence>
<dbReference type="EMBL" id="LODT01000001">
    <property type="protein sequence ID" value="KYR02595.1"/>
    <property type="molecule type" value="Genomic_DNA"/>
</dbReference>
<dbReference type="SUPFAM" id="SSF50998">
    <property type="entry name" value="Quinoprotein alcohol dehydrogenase-like"/>
    <property type="match status" value="1"/>
</dbReference>
<dbReference type="SUPFAM" id="SSF50978">
    <property type="entry name" value="WD40 repeat-like"/>
    <property type="match status" value="1"/>
</dbReference>
<dbReference type="Pfam" id="PF00400">
    <property type="entry name" value="WD40"/>
    <property type="match status" value="3"/>
</dbReference>
<name>A0A152A8Z5_TIELA</name>
<evidence type="ECO:0000256" key="1">
    <source>
        <dbReference type="ARBA" id="ARBA00022574"/>
    </source>
</evidence>
<dbReference type="STRING" id="361077.A0A152A8Z5"/>
<accession>A0A152A8Z5</accession>
<dbReference type="FunCoup" id="A0A152A8Z5">
    <property type="interactions" value="1"/>
</dbReference>
<feature type="domain" description="Nephrocystin 3-like N-terminal" evidence="7">
    <location>
        <begin position="406"/>
        <end position="524"/>
    </location>
</feature>
<dbReference type="Pfam" id="PF23414">
    <property type="entry name" value="Beta-prop_EML_2"/>
    <property type="match status" value="1"/>
</dbReference>
<dbReference type="PROSITE" id="PS50082">
    <property type="entry name" value="WD_REPEATS_2"/>
    <property type="match status" value="7"/>
</dbReference>
<dbReference type="InterPro" id="IPR036322">
    <property type="entry name" value="WD40_repeat_dom_sf"/>
</dbReference>
<dbReference type="Pfam" id="PF24883">
    <property type="entry name" value="NPHP3_N"/>
    <property type="match status" value="1"/>
</dbReference>
<feature type="repeat" description="WD" evidence="3">
    <location>
        <begin position="1192"/>
        <end position="1224"/>
    </location>
</feature>
<dbReference type="Proteomes" id="UP000076078">
    <property type="component" value="Unassembled WGS sequence"/>
</dbReference>
<keyword evidence="1 3" id="KW-0853">WD repeat</keyword>
<dbReference type="InterPro" id="IPR001680">
    <property type="entry name" value="WD40_rpt"/>
</dbReference>
<dbReference type="SUPFAM" id="SSF52540">
    <property type="entry name" value="P-loop containing nucleoside triphosphate hydrolases"/>
    <property type="match status" value="1"/>
</dbReference>
<keyword evidence="2" id="KW-0677">Repeat</keyword>
<dbReference type="InterPro" id="IPR015943">
    <property type="entry name" value="WD40/YVTN_repeat-like_dom_sf"/>
</dbReference>
<protein>
    <recommendedName>
        <fullName evidence="10">WD40 repeat-containing protein</fullName>
    </recommendedName>
</protein>
<dbReference type="InterPro" id="IPR027417">
    <property type="entry name" value="P-loop_NTPase"/>
</dbReference>
<dbReference type="InterPro" id="IPR025139">
    <property type="entry name" value="DUF4062"/>
</dbReference>
<dbReference type="PROSITE" id="PS00678">
    <property type="entry name" value="WD_REPEATS_1"/>
    <property type="match status" value="2"/>
</dbReference>
<feature type="domain" description="EML-like second beta-propeller" evidence="6">
    <location>
        <begin position="985"/>
        <end position="1144"/>
    </location>
</feature>
<dbReference type="GO" id="GO:0000722">
    <property type="term" value="P:telomere maintenance via recombination"/>
    <property type="evidence" value="ECO:0007669"/>
    <property type="project" value="TreeGrafter"/>
</dbReference>
<evidence type="ECO:0000259" key="5">
    <source>
        <dbReference type="Pfam" id="PF13271"/>
    </source>
</evidence>
<reference evidence="8 9" key="1">
    <citation type="submission" date="2015-12" db="EMBL/GenBank/DDBJ databases">
        <title>Dictyostelia acquired genes for synthesis and detection of signals that induce cell-type specialization by lateral gene transfer from prokaryotes.</title>
        <authorList>
            <person name="Gloeckner G."/>
            <person name="Schaap P."/>
        </authorList>
    </citation>
    <scope>NUCLEOTIDE SEQUENCE [LARGE SCALE GENOMIC DNA]</scope>
    <source>
        <strain evidence="8 9">TK</strain>
    </source>
</reference>
<dbReference type="GO" id="GO:0070034">
    <property type="term" value="F:telomerase RNA binding"/>
    <property type="evidence" value="ECO:0007669"/>
    <property type="project" value="TreeGrafter"/>
</dbReference>
<sequence>MVKVIFPQADSSKHELQNFLKKYKIKFSVFASVDELLDLIQENKKLIFETEKEYKKELKNQSSLSTTSVALSSKTPSSTLGSKTSSYGSKSLESPFKKKMELKKLNALGGSGDAHGQMNTDKIVYHQKTQKKLNLASKIVNNTIYVFVSSTFKDMCGERDHLIKNIFPSLNVKAKSKNLQIVPIDLRWGLTKEETTVKGQIELCLRQIDKCQLMVTMLGQRFGWIPQEYKYLEDDVQDDSTTKWLQSIPQGQSITSIEVQYALSKSHEKHSIALLRDSEFQTKVPLLHQNSFHSESDQCAQGVQDLKNILIGHSSCPVMENYPCRYTGVDKEGNPLTGQLELFGQYVFDQIWNVIELEFPNPIQSLESMEQENLYHRTYLDVKATDYFARESIQKKLSDHVFDKTSIDKIGIIYGEPGSGKSSSLAFLTKTLQKNPNVLVLYHFIGCSIKSTDVTNLLYRLTCQLVDGLSLKNIELTDNHEKLRILFGDLLKKGSNNKKVLIVLDGLDELQNTNQAYQMEWLPESPDIGKNIFILMSCDHGKSCWDYIHLRQQIPQTFYLTPLEMQERQLIASKTLEIYSKKLEQKLMDRLISKTHSKFPLFIKLACEELRVSGSFDKLSSFIAKIPDTIDALIISMITRLEQDLGKDLIKKTLCFIATSRFGLLETELIDLLKEKNKPPVPFSVWAPLLHSIDSLLRHNTGSNILTFFHSEINKVIIKKYLPIEKSQIVVQNQMADFYWKQADPEGQKTWLGNQMKSFIELPYHLLKAKRWDLIATILQDLSFIEMKFKNGLGRDLIDNYLSAIAEILAPSLTGERWTGYNFSSVVSVEDFYAFIQYQQHHLLKYPHITAQQAFNLPDDSVCHNVSQKALDSKKLPMIKWINKLQISDFVIQTLAGHEDFVRCSLYKEDGSLIASCSDDKSIRIWNGETGQLVRVFPKGVHTDKVTNLQWRGNTVVTVGRDKKVILWDEFGKVIHQFTGHTQAVWGVSVSPDHKRIVSASWDQTAIVWDVGTQQKVTSLSGHKNKLSACAYSRNGKFIATGCWGGNVIIWDSVNFKQVATVSVSSSTILYMQFSNDEKYLSVSSVDTMTHIIKCANWTKIQSLEGHTEAVISSRFSNDSKFLVSCSDDKTVRIYETQEWTQVSVMTGHSGRIISAAFHPSNSKRRVITCATDKFIKIWDPKLGYAYLNQAHQGHKKSVKFLHYDKSTDRLFSVSDDKTIKVWKEFSRNDLLVEAQTIPLPVEKLSFIDSNTIITISETKTKCIKLFSDDSHQISTITDEFAHSSNVPSFAVSPKDPTLIAFINKGNLVLANTSDVSKETRRYPLAFILVHCEFHSSGEYIACTNNLGFVIFKRNSNNDGKWPVLTSIIVNDPNSSALTPHAFVTNTQHNKSDSVITTGMAWGQNYFALGTSDGYVHVYDIKRCFYLVNKFKAHEFALHGMAFSPNDKYLFTGSLDKQSILWDVENNFKNVSVFPLASISTSNIVFYKDIHDQLSIVISDYTGKIHNLKLLNVTE</sequence>
<keyword evidence="9" id="KW-1185">Reference proteome</keyword>
<feature type="domain" description="DUF4062" evidence="5">
    <location>
        <begin position="146"/>
        <end position="230"/>
    </location>
</feature>
<dbReference type="OMA" id="FIKIWDP"/>
<dbReference type="Gene3D" id="2.130.10.10">
    <property type="entry name" value="YVTN repeat-like/Quinoprotein amine dehydrogenase"/>
    <property type="match status" value="3"/>
</dbReference>
<feature type="region of interest" description="Disordered" evidence="4">
    <location>
        <begin position="72"/>
        <end position="92"/>
    </location>
</feature>
<dbReference type="GO" id="GO:0005697">
    <property type="term" value="C:telomerase holoenzyme complex"/>
    <property type="evidence" value="ECO:0007669"/>
    <property type="project" value="TreeGrafter"/>
</dbReference>
<dbReference type="PANTHER" id="PTHR44791">
    <property type="entry name" value="TELOMERASE PROTEIN COMPONENT 1 TEP1"/>
    <property type="match status" value="1"/>
</dbReference>
<feature type="repeat" description="WD" evidence="3">
    <location>
        <begin position="1146"/>
        <end position="1180"/>
    </location>
</feature>
<dbReference type="InterPro" id="IPR052652">
    <property type="entry name" value="Telomerase_Complex_Comp"/>
</dbReference>
<feature type="compositionally biased region" description="Polar residues" evidence="4">
    <location>
        <begin position="74"/>
        <end position="92"/>
    </location>
</feature>